<dbReference type="EMBL" id="JARQWQ010000064">
    <property type="protein sequence ID" value="KAK2555104.1"/>
    <property type="molecule type" value="Genomic_DNA"/>
</dbReference>
<feature type="compositionally biased region" description="Basic and acidic residues" evidence="3">
    <location>
        <begin position="279"/>
        <end position="315"/>
    </location>
</feature>
<dbReference type="AlphaFoldDB" id="A0AAD9Q5J6"/>
<evidence type="ECO:0000313" key="6">
    <source>
        <dbReference type="Proteomes" id="UP001249851"/>
    </source>
</evidence>
<dbReference type="SMART" id="SM00368">
    <property type="entry name" value="LRR_RI"/>
    <property type="match status" value="7"/>
</dbReference>
<dbReference type="PANTHER" id="PTHR46844">
    <property type="entry name" value="SLR5058 PROTEIN"/>
    <property type="match status" value="1"/>
</dbReference>
<comment type="caution">
    <text evidence="5">The sequence shown here is derived from an EMBL/GenBank/DDBJ whole genome shotgun (WGS) entry which is preliminary data.</text>
</comment>
<accession>A0AAD9Q5J6</accession>
<dbReference type="InterPro" id="IPR032675">
    <property type="entry name" value="LRR_dom_sf"/>
</dbReference>
<sequence length="1200" mass="136067">MASAASSGLCHLDMTDNEKRWLVFGIALNKVLIPQIRPFVDQEVIKEYNTLKTNHSIDSQSATSRLTEWPGTLRLKYENINGNNRLPRLGGKYDFCNFNCQVFTHTDFAKLYLESYMIHFNAFDDHLDASAVLLLLGRVPAFPGTVQAAANSVRNERNDWAHCVFSKWNEAKFQHSFAEMEDLVKAMALPSSHEGKIVGELKDWQNKGIQLCMNSPVDQALLQLVHQNIHSLENDVKNWSEELKEEKEKVQQQLQTFGIAFKEIKQRLLKLETGHQRLESEQQRLETEQRRLETSHLRTETEQQRLKTGHQRLETEQQGLKNGHRGLETEQQRLKTANPERFVQLIRRDYKSAVLCPFPWCEDELQFKLANIFTRLQIVSKTRERSKLTDEVVNMTDVFRPHAECENPRVVLVEGNPAMGKTTYSQKLAHDWSLGRIPEDSCFPKVEMLLLLKCRDMNVLGLADIEQAIDDQLLPQDIDRSEKEDFFHFIRANQSRILLVLDGLDELNDNLFQELIPLIQGKVLSNIYLLLTARLEMGAKVRRHCDSLLQIVGYSKDDAISYIDQYFRNHSDPSLAQKLKNKLADDQQLKELTTSPMNTALLCLLCEETNGKFPTTQTEMYECLVSCAIRRYYAKRGVNLDEEDPSERYRDQLNHLGKMAFEAFLENRLYFSREEMKSEDFLQLCFVAREPSRSKLKPTQSYAFSHKTFQEYFAALYLANEVLKDSKEGEELLLKVSPVDNWQVWKFLFPLVAKKDGERAVFLVSCLDASSRHAIPETNNDITSVRRTHDFDKAFHWALMLSERETLYNDVVRKALDTIASCEDYDEVLSDWQRKMLVKLAECIRLEKLIQDLENPCFLLAVAEYLRASCTLRKVQFITESCDLSKLGYLLQSLDKLVHFELNAFNGSSVGTFQSIRKLCPLLTHFDIRVQLSVEDIPVILDDVCTNQVLTHLRLRDTGIFDQGAISLAEGLQTNVSLTHLTLCDRSIETVGLKGLAQALHTNHVLTHLDLTDSAISDEVAEALSEALRINTTLTHLNVSARPFAEGLIGPSGASALATALANNRTLKCLILAYNYIMDSGALAFADALQTNSTLTQLNLSRDGFGDSGTEAIFKALQSNHVITHLSLRGHTIGDSGAEALAAALQSPATQLSYLQLAGCKITSLGVEALAGALQTKRCLMHLTTELLSDISERPDAGRP</sequence>
<feature type="region of interest" description="Disordered" evidence="3">
    <location>
        <begin position="279"/>
        <end position="333"/>
    </location>
</feature>
<dbReference type="InterPro" id="IPR001611">
    <property type="entry name" value="Leu-rich_rpt"/>
</dbReference>
<reference evidence="5" key="2">
    <citation type="journal article" date="2023" name="Science">
        <title>Genomic signatures of disease resistance in endangered staghorn corals.</title>
        <authorList>
            <person name="Vollmer S.V."/>
            <person name="Selwyn J.D."/>
            <person name="Despard B.A."/>
            <person name="Roesel C.L."/>
        </authorList>
    </citation>
    <scope>NUCLEOTIDE SEQUENCE</scope>
    <source>
        <strain evidence="5">K2</strain>
    </source>
</reference>
<dbReference type="Gene3D" id="3.80.10.10">
    <property type="entry name" value="Ribonuclease Inhibitor"/>
    <property type="match status" value="3"/>
</dbReference>
<proteinExistence type="predicted"/>
<dbReference type="Pfam" id="PF13516">
    <property type="entry name" value="LRR_6"/>
    <property type="match status" value="5"/>
</dbReference>
<feature type="domain" description="NACHT" evidence="4">
    <location>
        <begin position="409"/>
        <end position="534"/>
    </location>
</feature>
<dbReference type="InterPro" id="IPR027417">
    <property type="entry name" value="P-loop_NTPase"/>
</dbReference>
<name>A0AAD9Q5J6_ACRCE</name>
<evidence type="ECO:0000259" key="4">
    <source>
        <dbReference type="PROSITE" id="PS50837"/>
    </source>
</evidence>
<reference evidence="5" key="1">
    <citation type="journal article" date="2023" name="G3 (Bethesda)">
        <title>Whole genome assembly and annotation of the endangered Caribbean coral Acropora cervicornis.</title>
        <authorList>
            <person name="Selwyn J.D."/>
            <person name="Vollmer S.V."/>
        </authorList>
    </citation>
    <scope>NUCLEOTIDE SEQUENCE</scope>
    <source>
        <strain evidence="5">K2</strain>
    </source>
</reference>
<keyword evidence="6" id="KW-1185">Reference proteome</keyword>
<dbReference type="SUPFAM" id="SSF52047">
    <property type="entry name" value="RNI-like"/>
    <property type="match status" value="1"/>
</dbReference>
<evidence type="ECO:0000256" key="1">
    <source>
        <dbReference type="ARBA" id="ARBA00022741"/>
    </source>
</evidence>
<gene>
    <name evidence="5" type="ORF">P5673_023069</name>
</gene>
<dbReference type="InterPro" id="IPR007111">
    <property type="entry name" value="NACHT_NTPase"/>
</dbReference>
<protein>
    <submittedName>
        <fullName evidence="5">NLR family CARD domain-containing protein 3</fullName>
    </submittedName>
</protein>
<dbReference type="GO" id="GO:0005524">
    <property type="term" value="F:ATP binding"/>
    <property type="evidence" value="ECO:0007669"/>
    <property type="project" value="UniProtKB-KW"/>
</dbReference>
<dbReference type="PROSITE" id="PS50837">
    <property type="entry name" value="NACHT"/>
    <property type="match status" value="1"/>
</dbReference>
<keyword evidence="2" id="KW-0067">ATP-binding</keyword>
<dbReference type="PANTHER" id="PTHR46844:SF1">
    <property type="entry name" value="SLR5058 PROTEIN"/>
    <property type="match status" value="1"/>
</dbReference>
<dbReference type="Pfam" id="PF05729">
    <property type="entry name" value="NACHT"/>
    <property type="match status" value="1"/>
</dbReference>
<dbReference type="Gene3D" id="3.40.50.300">
    <property type="entry name" value="P-loop containing nucleotide triphosphate hydrolases"/>
    <property type="match status" value="1"/>
</dbReference>
<organism evidence="5 6">
    <name type="scientific">Acropora cervicornis</name>
    <name type="common">Staghorn coral</name>
    <dbReference type="NCBI Taxonomy" id="6130"/>
    <lineage>
        <taxon>Eukaryota</taxon>
        <taxon>Metazoa</taxon>
        <taxon>Cnidaria</taxon>
        <taxon>Anthozoa</taxon>
        <taxon>Hexacorallia</taxon>
        <taxon>Scleractinia</taxon>
        <taxon>Astrocoeniina</taxon>
        <taxon>Acroporidae</taxon>
        <taxon>Acropora</taxon>
    </lineage>
</organism>
<evidence type="ECO:0000256" key="3">
    <source>
        <dbReference type="SAM" id="MobiDB-lite"/>
    </source>
</evidence>
<dbReference type="SUPFAM" id="SSF52540">
    <property type="entry name" value="P-loop containing nucleoside triphosphate hydrolases"/>
    <property type="match status" value="1"/>
</dbReference>
<keyword evidence="1" id="KW-0547">Nucleotide-binding</keyword>
<evidence type="ECO:0000313" key="5">
    <source>
        <dbReference type="EMBL" id="KAK2555104.1"/>
    </source>
</evidence>
<dbReference type="Proteomes" id="UP001249851">
    <property type="component" value="Unassembled WGS sequence"/>
</dbReference>
<evidence type="ECO:0000256" key="2">
    <source>
        <dbReference type="ARBA" id="ARBA00022840"/>
    </source>
</evidence>